<dbReference type="InterPro" id="IPR029068">
    <property type="entry name" value="Glyas_Bleomycin-R_OHBP_Dase"/>
</dbReference>
<comment type="caution">
    <text evidence="2">The sequence shown here is derived from an EMBL/GenBank/DDBJ whole genome shotgun (WGS) entry which is preliminary data.</text>
</comment>
<dbReference type="InterPro" id="IPR037523">
    <property type="entry name" value="VOC_core"/>
</dbReference>
<dbReference type="Gene3D" id="3.10.180.10">
    <property type="entry name" value="2,3-Dihydroxybiphenyl 1,2-Dioxygenase, domain 1"/>
    <property type="match status" value="1"/>
</dbReference>
<evidence type="ECO:0000259" key="1">
    <source>
        <dbReference type="PROSITE" id="PS51819"/>
    </source>
</evidence>
<proteinExistence type="predicted"/>
<dbReference type="InterPro" id="IPR050383">
    <property type="entry name" value="GlyoxalaseI/FosfomycinResist"/>
</dbReference>
<dbReference type="PANTHER" id="PTHR21366:SF31">
    <property type="entry name" value="METALLOTHIOL TRANSFERASE FOSB"/>
    <property type="match status" value="1"/>
</dbReference>
<protein>
    <submittedName>
        <fullName evidence="2">Glyoxalase</fullName>
    </submittedName>
</protein>
<accession>A0A2A5W8L0</accession>
<gene>
    <name evidence="2" type="ORF">CNF02_10840</name>
</gene>
<feature type="domain" description="VOC" evidence="1">
    <location>
        <begin position="11"/>
        <end position="162"/>
    </location>
</feature>
<dbReference type="InterPro" id="IPR004360">
    <property type="entry name" value="Glyas_Fos-R_dOase_dom"/>
</dbReference>
<dbReference type="Proteomes" id="UP000219329">
    <property type="component" value="Unassembled WGS sequence"/>
</dbReference>
<dbReference type="PANTHER" id="PTHR21366">
    <property type="entry name" value="GLYOXALASE FAMILY PROTEIN"/>
    <property type="match status" value="1"/>
</dbReference>
<reference evidence="2 3" key="1">
    <citation type="submission" date="2017-08" db="EMBL/GenBank/DDBJ databases">
        <title>Fine stratification of microbial communities through a metagenomic profile of the photic zone.</title>
        <authorList>
            <person name="Haro-Moreno J.M."/>
            <person name="Lopez-Perez M."/>
            <person name="De La Torre J."/>
            <person name="Picazo A."/>
            <person name="Camacho A."/>
            <person name="Rodriguez-Valera F."/>
        </authorList>
    </citation>
    <scope>NUCLEOTIDE SEQUENCE [LARGE SCALE GENOMIC DNA]</scope>
    <source>
        <strain evidence="2">MED-G28</strain>
    </source>
</reference>
<organism evidence="2 3">
    <name type="scientific">OM182 bacterium MED-G28</name>
    <dbReference type="NCBI Taxonomy" id="1986256"/>
    <lineage>
        <taxon>Bacteria</taxon>
        <taxon>Pseudomonadati</taxon>
        <taxon>Pseudomonadota</taxon>
        <taxon>Gammaproteobacteria</taxon>
        <taxon>OMG group</taxon>
        <taxon>OM182 clade</taxon>
    </lineage>
</organism>
<dbReference type="AlphaFoldDB" id="A0A2A5W8L0"/>
<dbReference type="Pfam" id="PF00903">
    <property type="entry name" value="Glyoxalase"/>
    <property type="match status" value="1"/>
</dbReference>
<evidence type="ECO:0000313" key="3">
    <source>
        <dbReference type="Proteomes" id="UP000219329"/>
    </source>
</evidence>
<evidence type="ECO:0000313" key="2">
    <source>
        <dbReference type="EMBL" id="PDH32752.1"/>
    </source>
</evidence>
<name>A0A2A5W8L0_9GAMM</name>
<sequence>MPKNEKFDIQGLNHLALVCKDMEKTVEFYSEVLGMPLFKTIELPNNMGQHFFFDIGKGNSLAFFWFPDAPDSQPGVSHPVSVVGRGPITSAHASMNHVAFDVPAEKIDEYQKRLEDAGVDVTSVVNHDDSERGASPTITDTTFVRSLYFTDPDGIMLEFAAWTREFDASDVRHEPAKAVE</sequence>
<dbReference type="EMBL" id="NTJZ01000013">
    <property type="protein sequence ID" value="PDH32752.1"/>
    <property type="molecule type" value="Genomic_DNA"/>
</dbReference>
<dbReference type="SUPFAM" id="SSF54593">
    <property type="entry name" value="Glyoxalase/Bleomycin resistance protein/Dihydroxybiphenyl dioxygenase"/>
    <property type="match status" value="1"/>
</dbReference>
<dbReference type="PROSITE" id="PS51819">
    <property type="entry name" value="VOC"/>
    <property type="match status" value="1"/>
</dbReference>